<accession>A0A016S3K4</accession>
<name>A0A016S3K4_9BILA</name>
<evidence type="ECO:0000313" key="1">
    <source>
        <dbReference type="EMBL" id="EYB85026.1"/>
    </source>
</evidence>
<reference evidence="2" key="1">
    <citation type="journal article" date="2015" name="Nat. Genet.">
        <title>The genome and transcriptome of the zoonotic hookworm Ancylostoma ceylanicum identify infection-specific gene families.</title>
        <authorList>
            <person name="Schwarz E.M."/>
            <person name="Hu Y."/>
            <person name="Antoshechkin I."/>
            <person name="Miller M.M."/>
            <person name="Sternberg P.W."/>
            <person name="Aroian R.V."/>
        </authorList>
    </citation>
    <scope>NUCLEOTIDE SEQUENCE</scope>
    <source>
        <strain evidence="2">HY135</strain>
    </source>
</reference>
<organism evidence="1 2">
    <name type="scientific">Ancylostoma ceylanicum</name>
    <dbReference type="NCBI Taxonomy" id="53326"/>
    <lineage>
        <taxon>Eukaryota</taxon>
        <taxon>Metazoa</taxon>
        <taxon>Ecdysozoa</taxon>
        <taxon>Nematoda</taxon>
        <taxon>Chromadorea</taxon>
        <taxon>Rhabditida</taxon>
        <taxon>Rhabditina</taxon>
        <taxon>Rhabditomorpha</taxon>
        <taxon>Strongyloidea</taxon>
        <taxon>Ancylostomatidae</taxon>
        <taxon>Ancylostomatinae</taxon>
        <taxon>Ancylostoma</taxon>
    </lineage>
</organism>
<evidence type="ECO:0000313" key="2">
    <source>
        <dbReference type="Proteomes" id="UP000024635"/>
    </source>
</evidence>
<dbReference type="EMBL" id="JARK01001642">
    <property type="protein sequence ID" value="EYB85026.1"/>
    <property type="molecule type" value="Genomic_DNA"/>
</dbReference>
<gene>
    <name evidence="1" type="primary">Acey_s0306.g2008</name>
    <name evidence="1" type="ORF">Y032_0306g2008</name>
</gene>
<dbReference type="AlphaFoldDB" id="A0A016S3K4"/>
<comment type="caution">
    <text evidence="1">The sequence shown here is derived from an EMBL/GenBank/DDBJ whole genome shotgun (WGS) entry which is preliminary data.</text>
</comment>
<protein>
    <submittedName>
        <fullName evidence="1">Uncharacterized protein</fullName>
    </submittedName>
</protein>
<proteinExistence type="predicted"/>
<keyword evidence="2" id="KW-1185">Reference proteome</keyword>
<sequence length="75" mass="8431">MFTLGNLNDVCGPEMTQNTKFLNQFTEAAQQEKWNDPHKPKANGLLSSPVRGLIRSNDNEVVTRRWGNSLPPYSA</sequence>
<dbReference type="Proteomes" id="UP000024635">
    <property type="component" value="Unassembled WGS sequence"/>
</dbReference>